<keyword evidence="14" id="KW-1185">Reference proteome</keyword>
<evidence type="ECO:0000256" key="3">
    <source>
        <dbReference type="ARBA" id="ARBA00008388"/>
    </source>
</evidence>
<dbReference type="GO" id="GO:0010230">
    <property type="term" value="P:alternative respiration"/>
    <property type="evidence" value="ECO:0007669"/>
    <property type="project" value="TreeGrafter"/>
</dbReference>
<evidence type="ECO:0000256" key="10">
    <source>
        <dbReference type="ARBA" id="ARBA00023002"/>
    </source>
</evidence>
<dbReference type="PANTHER" id="PTHR31803:SF3">
    <property type="entry name" value="ALTERNATIVE OXIDASE"/>
    <property type="match status" value="1"/>
</dbReference>
<keyword evidence="8" id="KW-0249">Electron transport</keyword>
<keyword evidence="10" id="KW-0560">Oxidoreductase</keyword>
<dbReference type="InterPro" id="IPR038659">
    <property type="entry name" value="AOX_sf"/>
</dbReference>
<evidence type="ECO:0000256" key="12">
    <source>
        <dbReference type="ARBA" id="ARBA00023136"/>
    </source>
</evidence>
<keyword evidence="4" id="KW-0813">Transport</keyword>
<dbReference type="InParanoid" id="A0A2R5FYU6"/>
<keyword evidence="9" id="KW-1133">Transmembrane helix</keyword>
<dbReference type="GO" id="GO:0046872">
    <property type="term" value="F:metal ion binding"/>
    <property type="evidence" value="ECO:0007669"/>
    <property type="project" value="UniProtKB-KW"/>
</dbReference>
<keyword evidence="12" id="KW-0472">Membrane</keyword>
<keyword evidence="11" id="KW-0408">Iron</keyword>
<keyword evidence="7" id="KW-0479">Metal-binding</keyword>
<evidence type="ECO:0000256" key="5">
    <source>
        <dbReference type="ARBA" id="ARBA00022660"/>
    </source>
</evidence>
<accession>A0A2R5FYU6</accession>
<evidence type="ECO:0000256" key="2">
    <source>
        <dbReference type="ARBA" id="ARBA00004370"/>
    </source>
</evidence>
<evidence type="ECO:0000256" key="6">
    <source>
        <dbReference type="ARBA" id="ARBA00022692"/>
    </source>
</evidence>
<dbReference type="Proteomes" id="UP000241890">
    <property type="component" value="Unassembled WGS sequence"/>
</dbReference>
<comment type="cofactor">
    <cofactor evidence="1">
        <name>Fe cation</name>
        <dbReference type="ChEBI" id="CHEBI:24875"/>
    </cofactor>
</comment>
<dbReference type="Pfam" id="PF01786">
    <property type="entry name" value="AOX"/>
    <property type="match status" value="1"/>
</dbReference>
<evidence type="ECO:0000256" key="9">
    <source>
        <dbReference type="ARBA" id="ARBA00022989"/>
    </source>
</evidence>
<proteinExistence type="inferred from homology"/>
<dbReference type="OrthoDB" id="16906at2759"/>
<dbReference type="GO" id="GO:0009916">
    <property type="term" value="F:alternative oxidase activity"/>
    <property type="evidence" value="ECO:0007669"/>
    <property type="project" value="InterPro"/>
</dbReference>
<gene>
    <name evidence="13" type="ORF">FCC1311_001192</name>
</gene>
<evidence type="ECO:0000256" key="11">
    <source>
        <dbReference type="ARBA" id="ARBA00023004"/>
    </source>
</evidence>
<comment type="caution">
    <text evidence="13">The sequence shown here is derived from an EMBL/GenBank/DDBJ whole genome shotgun (WGS) entry which is preliminary data.</text>
</comment>
<evidence type="ECO:0000256" key="8">
    <source>
        <dbReference type="ARBA" id="ARBA00022982"/>
    </source>
</evidence>
<evidence type="ECO:0000313" key="14">
    <source>
        <dbReference type="Proteomes" id="UP000241890"/>
    </source>
</evidence>
<reference evidence="13 14" key="1">
    <citation type="submission" date="2017-12" db="EMBL/GenBank/DDBJ databases">
        <title>Sequencing, de novo assembly and annotation of complete genome of a new Thraustochytrid species, strain FCC1311.</title>
        <authorList>
            <person name="Sedici K."/>
            <person name="Godart F."/>
            <person name="Aiese Cigliano R."/>
            <person name="Sanseverino W."/>
            <person name="Barakat M."/>
            <person name="Ortet P."/>
            <person name="Marechal E."/>
            <person name="Cagnac O."/>
            <person name="Amato A."/>
        </authorList>
    </citation>
    <scope>NUCLEOTIDE SEQUENCE [LARGE SCALE GENOMIC DNA]</scope>
</reference>
<dbReference type="GO" id="GO:0005739">
    <property type="term" value="C:mitochondrion"/>
    <property type="evidence" value="ECO:0007669"/>
    <property type="project" value="TreeGrafter"/>
</dbReference>
<dbReference type="InterPro" id="IPR002680">
    <property type="entry name" value="AOX"/>
</dbReference>
<dbReference type="AlphaFoldDB" id="A0A2R5FYU6"/>
<evidence type="ECO:0000256" key="7">
    <source>
        <dbReference type="ARBA" id="ARBA00022723"/>
    </source>
</evidence>
<keyword evidence="5" id="KW-0679">Respiratory chain</keyword>
<dbReference type="Gene3D" id="1.20.1260.140">
    <property type="entry name" value="Alternative oxidase"/>
    <property type="match status" value="1"/>
</dbReference>
<organism evidence="13 14">
    <name type="scientific">Hondaea fermentalgiana</name>
    <dbReference type="NCBI Taxonomy" id="2315210"/>
    <lineage>
        <taxon>Eukaryota</taxon>
        <taxon>Sar</taxon>
        <taxon>Stramenopiles</taxon>
        <taxon>Bigyra</taxon>
        <taxon>Labyrinthulomycetes</taxon>
        <taxon>Thraustochytrida</taxon>
        <taxon>Thraustochytriidae</taxon>
        <taxon>Hondaea</taxon>
    </lineage>
</organism>
<protein>
    <submittedName>
        <fullName evidence="13">Alternative oxidase, mitochondrial</fullName>
    </submittedName>
</protein>
<sequence>MLASQLGRTSLVRGMQMQAARAGVQGSLAEVALKATQARGFHLLRRKYDWVEPEAEELIAKAYERHKRYQEVGESFPPALSCENLEALGKVYHYEPKNLRDKIAYNTVQVLEKFMFLFFREKYDHHAVCLETVAAVPGIVASAHRHLRSLRTMKRDHGWIASLQEEAENERLHLLIWMQHTKPTFIERAFVMTAQAAFVTFYTGMYALSPVTAHRTVGYLEEAAHKAYNDYLEAIDKGDIPNVPALVIAKNYYHLPEDATLRDVVLHVRADECMHRDFNHHLSDLIQSGGIDDHPTEMIDEVNEMKTNKATSDTKQTASA</sequence>
<dbReference type="EMBL" id="BEYU01000001">
    <property type="protein sequence ID" value="GBG23900.1"/>
    <property type="molecule type" value="Genomic_DNA"/>
</dbReference>
<evidence type="ECO:0000256" key="4">
    <source>
        <dbReference type="ARBA" id="ARBA00022448"/>
    </source>
</evidence>
<comment type="subcellular location">
    <subcellularLocation>
        <location evidence="2">Membrane</location>
    </subcellularLocation>
</comment>
<evidence type="ECO:0000313" key="13">
    <source>
        <dbReference type="EMBL" id="GBG23900.1"/>
    </source>
</evidence>
<comment type="similarity">
    <text evidence="3">Belongs to the alternative oxidase family.</text>
</comment>
<evidence type="ECO:0000256" key="1">
    <source>
        <dbReference type="ARBA" id="ARBA00001962"/>
    </source>
</evidence>
<dbReference type="GO" id="GO:0016020">
    <property type="term" value="C:membrane"/>
    <property type="evidence" value="ECO:0007669"/>
    <property type="project" value="UniProtKB-SubCell"/>
</dbReference>
<name>A0A2R5FYU6_9STRA</name>
<dbReference type="PANTHER" id="PTHR31803">
    <property type="entry name" value="ALTERNATIVE OXIDASE"/>
    <property type="match status" value="1"/>
</dbReference>
<keyword evidence="6" id="KW-0812">Transmembrane</keyword>